<name>A0A5Q4BWI5_9PEZI</name>
<evidence type="ECO:0000313" key="2">
    <source>
        <dbReference type="EMBL" id="TQN70684.1"/>
    </source>
</evidence>
<feature type="region of interest" description="Disordered" evidence="1">
    <location>
        <begin position="54"/>
        <end position="76"/>
    </location>
</feature>
<proteinExistence type="predicted"/>
<protein>
    <submittedName>
        <fullName evidence="2">Uncharacterized protein</fullName>
    </submittedName>
</protein>
<evidence type="ECO:0000313" key="3">
    <source>
        <dbReference type="Proteomes" id="UP000326340"/>
    </source>
</evidence>
<sequence>MLTLQIPKALNQLPVSLQTLEQAALCTREKEREKQKRPAHLAGSFLPAPACARRGSGGGGGGAAAAGLPTVEVAAS</sequence>
<organism evidence="2 3">
    <name type="scientific">Colletotrichum shisoi</name>
    <dbReference type="NCBI Taxonomy" id="2078593"/>
    <lineage>
        <taxon>Eukaryota</taxon>
        <taxon>Fungi</taxon>
        <taxon>Dikarya</taxon>
        <taxon>Ascomycota</taxon>
        <taxon>Pezizomycotina</taxon>
        <taxon>Sordariomycetes</taxon>
        <taxon>Hypocreomycetidae</taxon>
        <taxon>Glomerellales</taxon>
        <taxon>Glomerellaceae</taxon>
        <taxon>Colletotrichum</taxon>
        <taxon>Colletotrichum destructivum species complex</taxon>
    </lineage>
</organism>
<evidence type="ECO:0000256" key="1">
    <source>
        <dbReference type="SAM" id="MobiDB-lite"/>
    </source>
</evidence>
<reference evidence="2 3" key="1">
    <citation type="journal article" date="2019" name="Sci. Rep.">
        <title>Colletotrichum shisoi sp. nov., an anthracnose pathogen of Perilla frutescens in Japan: molecular phylogenetic, morphological and genomic evidence.</title>
        <authorList>
            <person name="Gan P."/>
            <person name="Tsushima A."/>
            <person name="Hiroyama R."/>
            <person name="Narusaka M."/>
            <person name="Takano Y."/>
            <person name="Narusaka Y."/>
            <person name="Kawaradani M."/>
            <person name="Damm U."/>
            <person name="Shirasu K."/>
        </authorList>
    </citation>
    <scope>NUCLEOTIDE SEQUENCE [LARGE SCALE GENOMIC DNA]</scope>
    <source>
        <strain evidence="2 3">PG-2018a</strain>
    </source>
</reference>
<dbReference type="Proteomes" id="UP000326340">
    <property type="component" value="Unassembled WGS sequence"/>
</dbReference>
<gene>
    <name evidence="2" type="ORF">CSHISOI_04759</name>
</gene>
<dbReference type="EMBL" id="PUHP01000355">
    <property type="protein sequence ID" value="TQN70684.1"/>
    <property type="molecule type" value="Genomic_DNA"/>
</dbReference>
<comment type="caution">
    <text evidence="2">The sequence shown here is derived from an EMBL/GenBank/DDBJ whole genome shotgun (WGS) entry which is preliminary data.</text>
</comment>
<dbReference type="AlphaFoldDB" id="A0A5Q4BWI5"/>
<keyword evidence="3" id="KW-1185">Reference proteome</keyword>
<feature type="compositionally biased region" description="Gly residues" evidence="1">
    <location>
        <begin position="55"/>
        <end position="64"/>
    </location>
</feature>
<accession>A0A5Q4BWI5</accession>